<reference evidence="1 2" key="1">
    <citation type="submission" date="2019-12" db="EMBL/GenBank/DDBJ databases">
        <title>Nesterenkonia muleiensis sp. nov., a novel actinobacterium isolated from sap of Populus euphratica.</title>
        <authorList>
            <person name="Wang R."/>
        </authorList>
    </citation>
    <scope>NUCLEOTIDE SEQUENCE [LARGE SCALE GENOMIC DNA]</scope>
    <source>
        <strain evidence="1 2">F10</strain>
    </source>
</reference>
<accession>A0A7K1UF66</accession>
<dbReference type="OrthoDB" id="5517693at2"/>
<dbReference type="AlphaFoldDB" id="A0A7K1UF66"/>
<name>A0A7K1UF66_9MICC</name>
<proteinExistence type="predicted"/>
<keyword evidence="2" id="KW-1185">Reference proteome</keyword>
<comment type="caution">
    <text evidence="1">The sequence shown here is derived from an EMBL/GenBank/DDBJ whole genome shotgun (WGS) entry which is preliminary data.</text>
</comment>
<sequence length="349" mass="39278">MSDANERLALVTQESARTSRTTLMRRAQRGELLRLRPGVYVGARDWRSAKPWVRHLGFAAAVSLHHRQAVLCGETALAVYGVPLLAVPTAVDIRASSKSAVGCRGPCVPGGLPIKRHGLGKPHGAEYDRAWEVYRDPQTGVGTLQLPVPHVVDVAGDPVLASVEPLPFVLMNTVPRLSRQAAVVALDAVQGGRYAYGQLIAPQEFMAFERWLRTEKSQAAWKWADQFADQRSESPGESRSRVIIHELGFEAPELQHRVQLPNGDWLRCDFSWERGRIIGEFDGRIKYDDARRLSGTDDRSVYWAQVRREEAIRDTGRRVVRWGWEDLDTPSVIERKLLREGVPRRRRGD</sequence>
<evidence type="ECO:0000313" key="1">
    <source>
        <dbReference type="EMBL" id="MVT25034.1"/>
    </source>
</evidence>
<dbReference type="Proteomes" id="UP000460157">
    <property type="component" value="Unassembled WGS sequence"/>
</dbReference>
<gene>
    <name evidence="1" type="ORF">GNZ21_01410</name>
</gene>
<dbReference type="RefSeq" id="WP_157320689.1">
    <property type="nucleotide sequence ID" value="NZ_BMFX01000037.1"/>
</dbReference>
<evidence type="ECO:0008006" key="3">
    <source>
        <dbReference type="Google" id="ProtNLM"/>
    </source>
</evidence>
<protein>
    <recommendedName>
        <fullName evidence="3">Type IV toxin-antitoxin system AbiEi family antitoxin domain-containing protein</fullName>
    </recommendedName>
</protein>
<evidence type="ECO:0000313" key="2">
    <source>
        <dbReference type="Proteomes" id="UP000460157"/>
    </source>
</evidence>
<organism evidence="1 2">
    <name type="scientific">Nesterenkonia alkaliphila</name>
    <dbReference type="NCBI Taxonomy" id="1463631"/>
    <lineage>
        <taxon>Bacteria</taxon>
        <taxon>Bacillati</taxon>
        <taxon>Actinomycetota</taxon>
        <taxon>Actinomycetes</taxon>
        <taxon>Micrococcales</taxon>
        <taxon>Micrococcaceae</taxon>
        <taxon>Nesterenkonia</taxon>
    </lineage>
</organism>
<dbReference type="EMBL" id="WRPM01000008">
    <property type="protein sequence ID" value="MVT25034.1"/>
    <property type="molecule type" value="Genomic_DNA"/>
</dbReference>